<dbReference type="InterPro" id="IPR033131">
    <property type="entry name" value="Pectinesterase_Asp_AS"/>
</dbReference>
<dbReference type="SMART" id="SM00856">
    <property type="entry name" value="PMEI"/>
    <property type="match status" value="1"/>
</dbReference>
<dbReference type="Proteomes" id="UP000515151">
    <property type="component" value="Chromosome 4"/>
</dbReference>
<evidence type="ECO:0000256" key="2">
    <source>
        <dbReference type="ARBA" id="ARBA00006027"/>
    </source>
</evidence>
<evidence type="ECO:0000256" key="7">
    <source>
        <dbReference type="RuleBase" id="RU000589"/>
    </source>
</evidence>
<reference evidence="11" key="3">
    <citation type="journal article" date="2020" name="Plant Biotechnol. J.">
        <title>The pomegranate (Punica granatum L.) draft genome dissects genetic divergence between soft- and hard-seeded cultivars.</title>
        <authorList>
            <person name="Luo X."/>
            <person name="Li H."/>
            <person name="Wu Z."/>
            <person name="Yao W."/>
            <person name="Zhao P."/>
            <person name="Cao D."/>
            <person name="Yu H."/>
            <person name="Li K."/>
            <person name="Poudel K."/>
            <person name="Zhao D."/>
            <person name="Zhang F."/>
            <person name="Xia X."/>
            <person name="Chen L."/>
            <person name="Wang Q."/>
            <person name="Jing D."/>
            <person name="Cao S."/>
        </authorList>
    </citation>
    <scope>NUCLEOTIDE SEQUENCE [LARGE SCALE GENOMIC DNA]</scope>
</reference>
<dbReference type="Pfam" id="PF01095">
    <property type="entry name" value="Pectinesterase"/>
    <property type="match status" value="1"/>
</dbReference>
<dbReference type="EC" id="3.1.1.11" evidence="7"/>
<dbReference type="GeneID" id="116202814"/>
<reference evidence="10" key="1">
    <citation type="journal article" date="2017" name="Plant J.">
        <title>The pomegranate (Punica granatum L.) genome and the genomics of punicalagin biosynthesis.</title>
        <authorList>
            <person name="Qin G."/>
            <person name="Xu C."/>
            <person name="Ming R."/>
            <person name="Tang H."/>
            <person name="Guyot R."/>
            <person name="Kramer E.M."/>
            <person name="Hu Y."/>
            <person name="Yi X."/>
            <person name="Qi Y."/>
            <person name="Xu X."/>
            <person name="Gao Z."/>
            <person name="Pan H."/>
            <person name="Jian J."/>
            <person name="Tian Y."/>
            <person name="Yue Z."/>
            <person name="Xu Y."/>
        </authorList>
    </citation>
    <scope>NUCLEOTIDE SEQUENCE [LARGE SCALE GENOMIC DNA]</scope>
    <source>
        <strain evidence="10">cv. Dabenzi</strain>
    </source>
</reference>
<gene>
    <name evidence="12" type="primary">LOC116202814</name>
    <name evidence="9" type="ORF">CDL15_Pgr028665</name>
</gene>
<dbReference type="FunFam" id="2.160.20.10:FF:000001">
    <property type="entry name" value="Pectinesterase"/>
    <property type="match status" value="1"/>
</dbReference>
<dbReference type="OrthoDB" id="2019149at2759"/>
<dbReference type="AlphaFoldDB" id="A0A218VWJ5"/>
<evidence type="ECO:0000256" key="5">
    <source>
        <dbReference type="ARBA" id="ARBA00023085"/>
    </source>
</evidence>
<dbReference type="InterPro" id="IPR006501">
    <property type="entry name" value="Pectinesterase_inhib_dom"/>
</dbReference>
<dbReference type="PROSITE" id="PS00503">
    <property type="entry name" value="PECTINESTERASE_2"/>
    <property type="match status" value="1"/>
</dbReference>
<dbReference type="UniPathway" id="UPA00545">
    <property type="reaction ID" value="UER00823"/>
</dbReference>
<reference evidence="12" key="4">
    <citation type="submission" date="2025-04" db="UniProtKB">
        <authorList>
            <consortium name="RefSeq"/>
        </authorList>
    </citation>
    <scope>IDENTIFICATION</scope>
    <source>
        <tissue evidence="12">Leaf</tissue>
    </source>
</reference>
<dbReference type="SUPFAM" id="SSF51126">
    <property type="entry name" value="Pectin lyase-like"/>
    <property type="match status" value="1"/>
</dbReference>
<dbReference type="GO" id="GO:0004857">
    <property type="term" value="F:enzyme inhibitor activity"/>
    <property type="evidence" value="ECO:0007669"/>
    <property type="project" value="InterPro"/>
</dbReference>
<dbReference type="EMBL" id="MTKT01005739">
    <property type="protein sequence ID" value="OWM64947.1"/>
    <property type="molecule type" value="Genomic_DNA"/>
</dbReference>
<comment type="pathway">
    <text evidence="1 7">Glycan metabolism; pectin degradation; 2-dehydro-3-deoxy-D-gluconate from pectin: step 1/5.</text>
</comment>
<feature type="signal peptide" evidence="7">
    <location>
        <begin position="1"/>
        <end position="22"/>
    </location>
</feature>
<dbReference type="InterPro" id="IPR011050">
    <property type="entry name" value="Pectin_lyase_fold/virulence"/>
</dbReference>
<dbReference type="InterPro" id="IPR035513">
    <property type="entry name" value="Invertase/methylesterase_inhib"/>
</dbReference>
<dbReference type="Gene3D" id="1.20.140.40">
    <property type="entry name" value="Invertase/pectin methylesterase inhibitor family protein"/>
    <property type="match status" value="1"/>
</dbReference>
<proteinExistence type="inferred from homology"/>
<evidence type="ECO:0000313" key="11">
    <source>
        <dbReference type="Proteomes" id="UP000515151"/>
    </source>
</evidence>
<comment type="catalytic activity">
    <reaction evidence="7">
        <text>[(1-&gt;4)-alpha-D-galacturonosyl methyl ester](n) + n H2O = [(1-&gt;4)-alpha-D-galacturonosyl](n) + n methanol + n H(+)</text>
        <dbReference type="Rhea" id="RHEA:22380"/>
        <dbReference type="Rhea" id="RHEA-COMP:14570"/>
        <dbReference type="Rhea" id="RHEA-COMP:14573"/>
        <dbReference type="ChEBI" id="CHEBI:15377"/>
        <dbReference type="ChEBI" id="CHEBI:15378"/>
        <dbReference type="ChEBI" id="CHEBI:17790"/>
        <dbReference type="ChEBI" id="CHEBI:140522"/>
        <dbReference type="ChEBI" id="CHEBI:140523"/>
        <dbReference type="EC" id="3.1.1.11"/>
    </reaction>
</comment>
<evidence type="ECO:0000313" key="12">
    <source>
        <dbReference type="RefSeq" id="XP_031390293.1"/>
    </source>
</evidence>
<dbReference type="InterPro" id="IPR000070">
    <property type="entry name" value="Pectinesterase_cat"/>
</dbReference>
<evidence type="ECO:0000256" key="1">
    <source>
        <dbReference type="ARBA" id="ARBA00005184"/>
    </source>
</evidence>
<name>A0A218VWJ5_PUNGR</name>
<protein>
    <recommendedName>
        <fullName evidence="7">Pectinesterase</fullName>
        <ecNumber evidence="7">3.1.1.11</ecNumber>
    </recommendedName>
</protein>
<evidence type="ECO:0000256" key="4">
    <source>
        <dbReference type="ARBA" id="ARBA00022801"/>
    </source>
</evidence>
<keyword evidence="7" id="KW-0732">Signal</keyword>
<dbReference type="Pfam" id="PF04043">
    <property type="entry name" value="PMEI"/>
    <property type="match status" value="1"/>
</dbReference>
<feature type="domain" description="Pectinesterase inhibitor" evidence="8">
    <location>
        <begin position="15"/>
        <end position="156"/>
    </location>
</feature>
<dbReference type="GO" id="GO:0045490">
    <property type="term" value="P:pectin catabolic process"/>
    <property type="evidence" value="ECO:0007669"/>
    <property type="project" value="UniProtKB-UniRule"/>
</dbReference>
<accession>A0A218VWJ5</accession>
<feature type="chain" id="PRO_5044514633" description="Pectinesterase" evidence="7">
    <location>
        <begin position="23"/>
        <end position="510"/>
    </location>
</feature>
<sequence>MSCTTATFVISLLLLTTAAATASSYSQASSDAILKAKALVSQAKAWAARTSASALYRYRSDQDHQHRRMPNHPRNLSLALSDCERLYEMSKFRLEQLLHGGLESTHAWDDATTWLSSVLANHWSCLDGLNEGHDRGSIPSAGSRNLTSLISEALAYSHEKRNGATGIRKGFGQPRPKPSQYEGLLASWNAATSKADFEVAKDGSGTHGTINEALAALGRMGSNRPSRVVIYVKAGVYSEKVEIEKNMQDVMFVGDGMDRTIVTGSRNVPDGSTTFSSATIGVSADGFWARDMTFENTAGPSKHQAVALRVNSDRSVFYRCSFKAYQDTLFTHSLRQFYRDCHIYGTIDFIFGDAAVVLQNCDIFVRKPMSHQANMIAAQGRDDPNSNTGISIHGCRVAPAREFMSVKGSFKSYLGRPWKRYSRTVIMKTDLDGLIDPKGWMEWSGDFALSTLFYGEYMNTGNGALTKSRVRWAGFHVLRSPEEAHPYSVSRFIQGDSWIPKTGVPFSLGV</sequence>
<dbReference type="GO" id="GO:0042545">
    <property type="term" value="P:cell wall modification"/>
    <property type="evidence" value="ECO:0007669"/>
    <property type="project" value="UniProtKB-UniRule"/>
</dbReference>
<keyword evidence="5 7" id="KW-0063">Aspartyl esterase</keyword>
<dbReference type="SUPFAM" id="SSF101148">
    <property type="entry name" value="Plant invertase/pectin methylesterase inhibitor"/>
    <property type="match status" value="1"/>
</dbReference>
<evidence type="ECO:0000313" key="9">
    <source>
        <dbReference type="EMBL" id="OWM64947.1"/>
    </source>
</evidence>
<dbReference type="Gene3D" id="2.160.20.10">
    <property type="entry name" value="Single-stranded right-handed beta-helix, Pectin lyase-like"/>
    <property type="match status" value="1"/>
</dbReference>
<dbReference type="PANTHER" id="PTHR31707">
    <property type="entry name" value="PECTINESTERASE"/>
    <property type="match status" value="1"/>
</dbReference>
<dbReference type="InterPro" id="IPR012334">
    <property type="entry name" value="Pectin_lyas_fold"/>
</dbReference>
<comment type="similarity">
    <text evidence="3">In the C-terminal section; belongs to the pectinesterase family.</text>
</comment>
<evidence type="ECO:0000313" key="10">
    <source>
        <dbReference type="Proteomes" id="UP000197138"/>
    </source>
</evidence>
<feature type="active site" evidence="6">
    <location>
        <position position="348"/>
    </location>
</feature>
<evidence type="ECO:0000256" key="3">
    <source>
        <dbReference type="ARBA" id="ARBA00007786"/>
    </source>
</evidence>
<organism evidence="9 10">
    <name type="scientific">Punica granatum</name>
    <name type="common">Pomegranate</name>
    <dbReference type="NCBI Taxonomy" id="22663"/>
    <lineage>
        <taxon>Eukaryota</taxon>
        <taxon>Viridiplantae</taxon>
        <taxon>Streptophyta</taxon>
        <taxon>Embryophyta</taxon>
        <taxon>Tracheophyta</taxon>
        <taxon>Spermatophyta</taxon>
        <taxon>Magnoliopsida</taxon>
        <taxon>eudicotyledons</taxon>
        <taxon>Gunneridae</taxon>
        <taxon>Pentapetalae</taxon>
        <taxon>rosids</taxon>
        <taxon>malvids</taxon>
        <taxon>Myrtales</taxon>
        <taxon>Lythraceae</taxon>
        <taxon>Punica</taxon>
    </lineage>
</organism>
<comment type="similarity">
    <text evidence="2">In the N-terminal section; belongs to the PMEI family.</text>
</comment>
<dbReference type="GO" id="GO:0030599">
    <property type="term" value="F:pectinesterase activity"/>
    <property type="evidence" value="ECO:0007669"/>
    <property type="project" value="UniProtKB-UniRule"/>
</dbReference>
<keyword evidence="11" id="KW-1185">Reference proteome</keyword>
<dbReference type="RefSeq" id="XP_031390293.1">
    <property type="nucleotide sequence ID" value="XM_031534433.1"/>
</dbReference>
<evidence type="ECO:0000259" key="8">
    <source>
        <dbReference type="SMART" id="SM00856"/>
    </source>
</evidence>
<keyword evidence="4 7" id="KW-0378">Hydrolase</keyword>
<dbReference type="Proteomes" id="UP000197138">
    <property type="component" value="Unassembled WGS sequence"/>
</dbReference>
<evidence type="ECO:0000256" key="6">
    <source>
        <dbReference type="PROSITE-ProRule" id="PRU10040"/>
    </source>
</evidence>
<reference evidence="9" key="2">
    <citation type="submission" date="2017-06" db="EMBL/GenBank/DDBJ databases">
        <title>The pomegranate genome and the genomics of punicalagin biosynthesis.</title>
        <authorList>
            <person name="Xu C."/>
        </authorList>
    </citation>
    <scope>NUCLEOTIDE SEQUENCE [LARGE SCALE GENOMIC DNA]</scope>
    <source>
        <tissue evidence="9">Fresh leaf</tissue>
    </source>
</reference>